<dbReference type="OrthoDB" id="194676at2157"/>
<dbReference type="AlphaFoldDB" id="A0A285N765"/>
<reference evidence="4 5" key="1">
    <citation type="submission" date="2017-09" db="EMBL/GenBank/DDBJ databases">
        <authorList>
            <person name="Ehlers B."/>
            <person name="Leendertz F.H."/>
        </authorList>
    </citation>
    <scope>NUCLEOTIDE SEQUENCE [LARGE SCALE GENOMIC DNA]</scope>
    <source>
        <strain evidence="4 5">DSM 27208</strain>
    </source>
</reference>
<gene>
    <name evidence="4" type="ORF">SAMN06269185_0828</name>
</gene>
<dbReference type="Gene3D" id="3.30.70.2320">
    <property type="match status" value="1"/>
</dbReference>
<dbReference type="Gene3D" id="3.30.1360.190">
    <property type="match status" value="1"/>
</dbReference>
<evidence type="ECO:0000313" key="5">
    <source>
        <dbReference type="Proteomes" id="UP000219453"/>
    </source>
</evidence>
<dbReference type="Pfam" id="PF24039">
    <property type="entry name" value="DUF7348"/>
    <property type="match status" value="1"/>
</dbReference>
<feature type="domain" description="DUF7348" evidence="3">
    <location>
        <begin position="3"/>
        <end position="71"/>
    </location>
</feature>
<dbReference type="Proteomes" id="UP000219453">
    <property type="component" value="Unassembled WGS sequence"/>
</dbReference>
<evidence type="ECO:0000313" key="4">
    <source>
        <dbReference type="EMBL" id="SNZ05324.1"/>
    </source>
</evidence>
<dbReference type="Pfam" id="PF18009">
    <property type="entry name" value="Fer4_23"/>
    <property type="match status" value="1"/>
</dbReference>
<dbReference type="Pfam" id="PF18069">
    <property type="entry name" value="DR2241"/>
    <property type="match status" value="1"/>
</dbReference>
<feature type="domain" description="DR2241 stabilising" evidence="2">
    <location>
        <begin position="93"/>
        <end position="203"/>
    </location>
</feature>
<dbReference type="InterPro" id="IPR041346">
    <property type="entry name" value="DR2241_Fer4"/>
</dbReference>
<name>A0A285N765_NATPI</name>
<feature type="domain" description="DR2241 4Fe-4S iron-sulfur cluster binding" evidence="1">
    <location>
        <begin position="204"/>
        <end position="285"/>
    </location>
</feature>
<keyword evidence="5" id="KW-1185">Reference proteome</keyword>
<evidence type="ECO:0000259" key="2">
    <source>
        <dbReference type="Pfam" id="PF18069"/>
    </source>
</evidence>
<sequence length="361" mass="41689">MNDAQFDALLDALDADGAVAYDGVRVEDREDGYALQTPDQHREALDESQLRDAAADADAWLTNWYYWERVIDARDEAREEFLHWLERADEHPVDERYDALADGIERTWGELAIHVTVDDDGLRRYRVTHVDDAEAEHDDLDGYHDPLEARELFKTDDDGRYRPLRTAPTLPTGWAFVDLDGHDLVRTIDFTYPATIQNWHREREGELDVTHWHETAERQTGIYDVLDELDADAVDWIAEACCDDSQCLRRREWQFDEDHELTADGGSGTFPCREPCSLVVAAGRKWTTLEDETERTYQLDLTLSELRQIEELIDAVADGRTDEIREADVYDGANRYRARYLRAKRFDEDGELSVTEIGADE</sequence>
<evidence type="ECO:0000259" key="3">
    <source>
        <dbReference type="Pfam" id="PF24039"/>
    </source>
</evidence>
<dbReference type="InterPro" id="IPR041181">
    <property type="entry name" value="DR2241_middle"/>
</dbReference>
<proteinExistence type="predicted"/>
<dbReference type="InterPro" id="IPR055772">
    <property type="entry name" value="DUF7348"/>
</dbReference>
<evidence type="ECO:0000259" key="1">
    <source>
        <dbReference type="Pfam" id="PF18009"/>
    </source>
</evidence>
<protein>
    <submittedName>
        <fullName evidence="4">Uncharacterized protein</fullName>
    </submittedName>
</protein>
<organism evidence="4 5">
    <name type="scientific">Natronoarchaeum philippinense</name>
    <dbReference type="NCBI Taxonomy" id="558529"/>
    <lineage>
        <taxon>Archaea</taxon>
        <taxon>Methanobacteriati</taxon>
        <taxon>Methanobacteriota</taxon>
        <taxon>Stenosarchaea group</taxon>
        <taxon>Halobacteria</taxon>
        <taxon>Halobacteriales</taxon>
        <taxon>Natronoarchaeaceae</taxon>
    </lineage>
</organism>
<accession>A0A285N765</accession>
<dbReference type="EMBL" id="OBEJ01000001">
    <property type="protein sequence ID" value="SNZ05324.1"/>
    <property type="molecule type" value="Genomic_DNA"/>
</dbReference>